<accession>A0A7I8V7H4</accession>
<dbReference type="PANTHER" id="PTHR24118">
    <property type="entry name" value="POTE ANKYRIN DOMAIN"/>
    <property type="match status" value="1"/>
</dbReference>
<organism evidence="3 4">
    <name type="scientific">Dimorphilus gyrociliatus</name>
    <dbReference type="NCBI Taxonomy" id="2664684"/>
    <lineage>
        <taxon>Eukaryota</taxon>
        <taxon>Metazoa</taxon>
        <taxon>Spiralia</taxon>
        <taxon>Lophotrochozoa</taxon>
        <taxon>Annelida</taxon>
        <taxon>Polychaeta</taxon>
        <taxon>Polychaeta incertae sedis</taxon>
        <taxon>Dinophilidae</taxon>
        <taxon>Dimorphilus</taxon>
    </lineage>
</organism>
<dbReference type="Pfam" id="PF07525">
    <property type="entry name" value="SOCS_box"/>
    <property type="match status" value="1"/>
</dbReference>
<evidence type="ECO:0000313" key="4">
    <source>
        <dbReference type="Proteomes" id="UP000549394"/>
    </source>
</evidence>
<dbReference type="InterPro" id="IPR036770">
    <property type="entry name" value="Ankyrin_rpt-contain_sf"/>
</dbReference>
<dbReference type="SMART" id="SM00969">
    <property type="entry name" value="SOCS_box"/>
    <property type="match status" value="1"/>
</dbReference>
<comment type="caution">
    <text evidence="3">The sequence shown here is derived from an EMBL/GenBank/DDBJ whole genome shotgun (WGS) entry which is preliminary data.</text>
</comment>
<feature type="domain" description="SOCS box" evidence="2">
    <location>
        <begin position="125"/>
        <end position="171"/>
    </location>
</feature>
<dbReference type="Gene3D" id="1.10.750.20">
    <property type="entry name" value="SOCS box"/>
    <property type="match status" value="1"/>
</dbReference>
<keyword evidence="1" id="KW-0040">ANK repeat</keyword>
<keyword evidence="4" id="KW-1185">Reference proteome</keyword>
<reference evidence="3 4" key="1">
    <citation type="submission" date="2020-08" db="EMBL/GenBank/DDBJ databases">
        <authorList>
            <person name="Hejnol A."/>
        </authorList>
    </citation>
    <scope>NUCLEOTIDE SEQUENCE [LARGE SCALE GENOMIC DNA]</scope>
</reference>
<evidence type="ECO:0000259" key="2">
    <source>
        <dbReference type="PROSITE" id="PS50225"/>
    </source>
</evidence>
<dbReference type="InterPro" id="IPR002110">
    <property type="entry name" value="Ankyrin_rpt"/>
</dbReference>
<dbReference type="SUPFAM" id="SSF48403">
    <property type="entry name" value="Ankyrin repeat"/>
    <property type="match status" value="1"/>
</dbReference>
<dbReference type="PROSITE" id="PS50225">
    <property type="entry name" value="SOCS"/>
    <property type="match status" value="1"/>
</dbReference>
<evidence type="ECO:0000256" key="1">
    <source>
        <dbReference type="PROSITE-ProRule" id="PRU00023"/>
    </source>
</evidence>
<name>A0A7I8V7H4_9ANNE</name>
<feature type="repeat" description="ANK" evidence="1">
    <location>
        <begin position="41"/>
        <end position="70"/>
    </location>
</feature>
<proteinExistence type="predicted"/>
<evidence type="ECO:0000313" key="3">
    <source>
        <dbReference type="EMBL" id="CAD5111730.1"/>
    </source>
</evidence>
<dbReference type="OrthoDB" id="6075367at2759"/>
<dbReference type="InterPro" id="IPR001496">
    <property type="entry name" value="SOCS_box"/>
</dbReference>
<dbReference type="Gene3D" id="1.25.40.20">
    <property type="entry name" value="Ankyrin repeat-containing domain"/>
    <property type="match status" value="1"/>
</dbReference>
<dbReference type="Proteomes" id="UP000549394">
    <property type="component" value="Unassembled WGS sequence"/>
</dbReference>
<gene>
    <name evidence="3" type="ORF">DGYR_LOCUS977</name>
</gene>
<protein>
    <submittedName>
        <fullName evidence="3">DgyrCDS1016</fullName>
    </submittedName>
</protein>
<dbReference type="PANTHER" id="PTHR24118:SF99">
    <property type="entry name" value="POTE ANKYRIN DOMAIN FAMILY MEMBER 3C-RELATED"/>
    <property type="match status" value="1"/>
</dbReference>
<dbReference type="Pfam" id="PF12796">
    <property type="entry name" value="Ank_2"/>
    <property type="match status" value="1"/>
</dbReference>
<dbReference type="SMART" id="SM00248">
    <property type="entry name" value="ANK"/>
    <property type="match status" value="2"/>
</dbReference>
<dbReference type="EMBL" id="CAJFCJ010000002">
    <property type="protein sequence ID" value="CAD5111730.1"/>
    <property type="molecule type" value="Genomic_DNA"/>
</dbReference>
<dbReference type="PROSITE" id="PS50297">
    <property type="entry name" value="ANK_REP_REGION"/>
    <property type="match status" value="1"/>
</dbReference>
<dbReference type="AlphaFoldDB" id="A0A7I8V7H4"/>
<sequence length="171" mass="18660">MGVLSVMNLSYPDVAEQLLKAGANPNVQDRGIGNGRCLLLTPGHDAARVGYVRTLKVLLKYGADTNIRDGHGNTLAHLAAKHGQLSVLKVLARGSDLSIRNLAGQTPLDYLMPEHARSESEVAFLTELKTQPRPLKYLAVTSIRKHLGTERLALLHRLPLPPPLKDNLILK</sequence>
<dbReference type="PROSITE" id="PS50088">
    <property type="entry name" value="ANK_REPEAT"/>
    <property type="match status" value="1"/>
</dbReference>